<dbReference type="GO" id="GO:0006606">
    <property type="term" value="P:protein import into nucleus"/>
    <property type="evidence" value="ECO:0007669"/>
    <property type="project" value="TreeGrafter"/>
</dbReference>
<gene>
    <name evidence="9" type="ORF">JTE90_022819</name>
</gene>
<dbReference type="PANTHER" id="PTHR13257:SF0">
    <property type="entry name" value="NUCLEAR PORE COMPLEX PROTEIN NUP88"/>
    <property type="match status" value="1"/>
</dbReference>
<keyword evidence="6" id="KW-0906">Nuclear pore complex</keyword>
<keyword evidence="8" id="KW-0175">Coiled coil</keyword>
<comment type="subcellular location">
    <subcellularLocation>
        <location evidence="1">Nucleus</location>
        <location evidence="1">Nuclear pore complex</location>
    </subcellularLocation>
</comment>
<reference evidence="9 10" key="1">
    <citation type="journal article" date="2022" name="Nat. Ecol. Evol.">
        <title>A masculinizing supergene underlies an exaggerated male reproductive morph in a spider.</title>
        <authorList>
            <person name="Hendrickx F."/>
            <person name="De Corte Z."/>
            <person name="Sonet G."/>
            <person name="Van Belleghem S.M."/>
            <person name="Kostlbacher S."/>
            <person name="Vangestel C."/>
        </authorList>
    </citation>
    <scope>NUCLEOTIDE SEQUENCE [LARGE SCALE GENOMIC DNA]</scope>
    <source>
        <strain evidence="9">W744_W776</strain>
    </source>
</reference>
<proteinExistence type="predicted"/>
<keyword evidence="4" id="KW-0653">Protein transport</keyword>
<dbReference type="Pfam" id="PF10168">
    <property type="entry name" value="Nup88"/>
    <property type="match status" value="1"/>
</dbReference>
<evidence type="ECO:0000313" key="9">
    <source>
        <dbReference type="EMBL" id="KAG8191829.1"/>
    </source>
</evidence>
<dbReference type="InterPro" id="IPR036322">
    <property type="entry name" value="WD40_repeat_dom_sf"/>
</dbReference>
<feature type="coiled-coil region" evidence="8">
    <location>
        <begin position="575"/>
        <end position="609"/>
    </location>
</feature>
<dbReference type="PANTHER" id="PTHR13257">
    <property type="entry name" value="NUCLEOPORIN NUP84-RELATED"/>
    <property type="match status" value="1"/>
</dbReference>
<keyword evidence="5" id="KW-0811">Translocation</keyword>
<dbReference type="InterPro" id="IPR019321">
    <property type="entry name" value="Nucleoporin_Nup88"/>
</dbReference>
<evidence type="ECO:0000256" key="4">
    <source>
        <dbReference type="ARBA" id="ARBA00022927"/>
    </source>
</evidence>
<dbReference type="GO" id="GO:0005643">
    <property type="term" value="C:nuclear pore"/>
    <property type="evidence" value="ECO:0007669"/>
    <property type="project" value="UniProtKB-SubCell"/>
</dbReference>
<accession>A0AAV6V7B2</accession>
<dbReference type="InterPro" id="IPR037700">
    <property type="entry name" value="NUP88/NUP82"/>
</dbReference>
<dbReference type="SUPFAM" id="SSF50978">
    <property type="entry name" value="WD40 repeat-like"/>
    <property type="match status" value="1"/>
</dbReference>
<keyword evidence="2" id="KW-0813">Transport</keyword>
<name>A0AAV6V7B2_9ARAC</name>
<dbReference type="Proteomes" id="UP000827092">
    <property type="component" value="Unassembled WGS sequence"/>
</dbReference>
<keyword evidence="10" id="KW-1185">Reference proteome</keyword>
<evidence type="ECO:0000256" key="7">
    <source>
        <dbReference type="ARBA" id="ARBA00023242"/>
    </source>
</evidence>
<keyword evidence="3" id="KW-0509">mRNA transport</keyword>
<dbReference type="GO" id="GO:0000055">
    <property type="term" value="P:ribosomal large subunit export from nucleus"/>
    <property type="evidence" value="ECO:0007669"/>
    <property type="project" value="InterPro"/>
</dbReference>
<dbReference type="AlphaFoldDB" id="A0AAV6V7B2"/>
<dbReference type="GO" id="GO:0017056">
    <property type="term" value="F:structural constituent of nuclear pore"/>
    <property type="evidence" value="ECO:0007669"/>
    <property type="project" value="InterPro"/>
</dbReference>
<evidence type="ECO:0000256" key="8">
    <source>
        <dbReference type="SAM" id="Coils"/>
    </source>
</evidence>
<evidence type="ECO:0008006" key="11">
    <source>
        <dbReference type="Google" id="ProtNLM"/>
    </source>
</evidence>
<comment type="caution">
    <text evidence="9">The sequence shown here is derived from an EMBL/GenBank/DDBJ whole genome shotgun (WGS) entry which is preliminary data.</text>
</comment>
<evidence type="ECO:0000256" key="3">
    <source>
        <dbReference type="ARBA" id="ARBA00022816"/>
    </source>
</evidence>
<dbReference type="GO" id="GO:0000056">
    <property type="term" value="P:ribosomal small subunit export from nucleus"/>
    <property type="evidence" value="ECO:0007669"/>
    <property type="project" value="InterPro"/>
</dbReference>
<dbReference type="EMBL" id="JAFNEN010000151">
    <property type="protein sequence ID" value="KAG8191829.1"/>
    <property type="molecule type" value="Genomic_DNA"/>
</dbReference>
<evidence type="ECO:0000256" key="6">
    <source>
        <dbReference type="ARBA" id="ARBA00023132"/>
    </source>
</evidence>
<evidence type="ECO:0000256" key="1">
    <source>
        <dbReference type="ARBA" id="ARBA00004567"/>
    </source>
</evidence>
<organism evidence="9 10">
    <name type="scientific">Oedothorax gibbosus</name>
    <dbReference type="NCBI Taxonomy" id="931172"/>
    <lineage>
        <taxon>Eukaryota</taxon>
        <taxon>Metazoa</taxon>
        <taxon>Ecdysozoa</taxon>
        <taxon>Arthropoda</taxon>
        <taxon>Chelicerata</taxon>
        <taxon>Arachnida</taxon>
        <taxon>Araneae</taxon>
        <taxon>Araneomorphae</taxon>
        <taxon>Entelegynae</taxon>
        <taxon>Araneoidea</taxon>
        <taxon>Linyphiidae</taxon>
        <taxon>Erigoninae</taxon>
        <taxon>Oedothorax</taxon>
    </lineage>
</organism>
<dbReference type="GO" id="GO:0006406">
    <property type="term" value="P:mRNA export from nucleus"/>
    <property type="evidence" value="ECO:0007669"/>
    <property type="project" value="TreeGrafter"/>
</dbReference>
<sequence length="712" mass="80042">MATLINQKLIDSGLLETLRVNQKKYTSIKESKRLVSVYENHIFVWHDSGSCILTSEINVAAEAKNSCCMKLSLSNPPVFEVDSLLFNPIGSLIALSGNNGVTIFHVPWRYGKFSAPNSDKDSVMGRSWNIAESFFVNSSRVSILQVSWHPGSSSNTHLTILSSDSYIRTYDVTDPQTPQQVITLGPSSKSSFLLSESKISFSTCFGENAVSFDFGPPEKMQVPQLNSSRVIKSYEEVTVWPIYLLHGSGDVYLVKSPLKRDRTQPLSKVLGPLAMYPQSDDNYRYDACSIICLHTVPPCIVIASATGVIYHSIVLENYGNLRKDGEFANTWDSPDDCDVALYVFESVDLPLSLTEEQDVYGHPIRMYKDITGHNKYHCTHMSGLHSIAVPFLQAIETYIEKNEGIEKLFLDDGKQPSIVEHILCTKPLSQMEPVPVLGLDVAINDTGVTMVCLLASWEFVCLPLVSSFFSSAPQLLSQDDNANKETDKASIPMFEQQIEKLLQRSVCSPYIKSDSLTDNTPISLQQKLDLVCNATQHLREDYLQRIGSGQALQRSRIKVLMQQKEYQLRDITKTLQNIESLKLGAEQLAEKYEDAYANQQQLLKRIETVFQKSQQNSLYLSKSEIKMKQTLQSYEPNLKVFESSIEQMKKKIKFIREKMVEAGDPMASLKTEMNNLNLSETQTKHVKELLMQEGESIAELIKTVSVIKQIGL</sequence>
<evidence type="ECO:0000256" key="5">
    <source>
        <dbReference type="ARBA" id="ARBA00023010"/>
    </source>
</evidence>
<evidence type="ECO:0000313" key="10">
    <source>
        <dbReference type="Proteomes" id="UP000827092"/>
    </source>
</evidence>
<keyword evidence="7" id="KW-0539">Nucleus</keyword>
<evidence type="ECO:0000256" key="2">
    <source>
        <dbReference type="ARBA" id="ARBA00022448"/>
    </source>
</evidence>
<protein>
    <recommendedName>
        <fullName evidence="11">Nuclear pore complex protein Nup88</fullName>
    </recommendedName>
</protein>